<evidence type="ECO:0000313" key="2">
    <source>
        <dbReference type="EMBL" id="CAJ1407064.1"/>
    </source>
</evidence>
<dbReference type="Proteomes" id="UP001178507">
    <property type="component" value="Unassembled WGS sequence"/>
</dbReference>
<feature type="region of interest" description="Disordered" evidence="1">
    <location>
        <begin position="326"/>
        <end position="348"/>
    </location>
</feature>
<dbReference type="EMBL" id="CAUJNA010003657">
    <property type="protein sequence ID" value="CAJ1407064.1"/>
    <property type="molecule type" value="Genomic_DNA"/>
</dbReference>
<feature type="compositionally biased region" description="Low complexity" evidence="1">
    <location>
        <begin position="24"/>
        <end position="43"/>
    </location>
</feature>
<keyword evidence="3" id="KW-1185">Reference proteome</keyword>
<evidence type="ECO:0000256" key="1">
    <source>
        <dbReference type="SAM" id="MobiDB-lite"/>
    </source>
</evidence>
<comment type="caution">
    <text evidence="2">The sequence shown here is derived from an EMBL/GenBank/DDBJ whole genome shotgun (WGS) entry which is preliminary data.</text>
</comment>
<feature type="region of interest" description="Disordered" evidence="1">
    <location>
        <begin position="1"/>
        <end position="53"/>
    </location>
</feature>
<evidence type="ECO:0000313" key="3">
    <source>
        <dbReference type="Proteomes" id="UP001178507"/>
    </source>
</evidence>
<organism evidence="2 3">
    <name type="scientific">Effrenium voratum</name>
    <dbReference type="NCBI Taxonomy" id="2562239"/>
    <lineage>
        <taxon>Eukaryota</taxon>
        <taxon>Sar</taxon>
        <taxon>Alveolata</taxon>
        <taxon>Dinophyceae</taxon>
        <taxon>Suessiales</taxon>
        <taxon>Symbiodiniaceae</taxon>
        <taxon>Effrenium</taxon>
    </lineage>
</organism>
<proteinExistence type="predicted"/>
<reference evidence="2" key="1">
    <citation type="submission" date="2023-08" db="EMBL/GenBank/DDBJ databases">
        <authorList>
            <person name="Chen Y."/>
            <person name="Shah S."/>
            <person name="Dougan E. K."/>
            <person name="Thang M."/>
            <person name="Chan C."/>
        </authorList>
    </citation>
    <scope>NUCLEOTIDE SEQUENCE</scope>
</reference>
<gene>
    <name evidence="2" type="ORF">EVOR1521_LOCUS28860</name>
</gene>
<sequence length="348" mass="39833">MRGPENEPIFCMKSQAPMPMCLASESSNGPRRSSASSRSTPSQRTRHTSRLQVEGHEGVVNVFQQLEDIIQELSGNKREDDDVKYQIAGRSWMDLKTGFSKIQKALQQDIKDGNASSKMRGVVMDLEEGKKFIEYLLQEKYDVNDFMRYIDRAVQSRWVHYRYLEETASRNNQILKSRESYLNNLKETLQEVCKASMDCACPSRITMAAAQRSEKIAILRLRRIKQRIRKTKPTPGQKVLDLMGNDEDRDKTKLQELKESVIPTQTFSVGQLESKGVVVRMHEKLAPKTRKHLNFTFSMTGEGFNVQVFLKTTLLKEFGISRQQMEDLEVPSPATATSRNIETGADER</sequence>
<dbReference type="AlphaFoldDB" id="A0AA36JL63"/>
<protein>
    <submittedName>
        <fullName evidence="2">Uncharacterized protein</fullName>
    </submittedName>
</protein>
<name>A0AA36JL63_9DINO</name>
<accession>A0AA36JL63</accession>